<evidence type="ECO:0000256" key="2">
    <source>
        <dbReference type="SAM" id="Coils"/>
    </source>
</evidence>
<keyword evidence="3" id="KW-0472">Membrane</keyword>
<feature type="domain" description="HTH luxR-type" evidence="4">
    <location>
        <begin position="461"/>
        <end position="518"/>
    </location>
</feature>
<dbReference type="Proteomes" id="UP001595793">
    <property type="component" value="Unassembled WGS sequence"/>
</dbReference>
<protein>
    <submittedName>
        <fullName evidence="5">Tetratricopeptide repeat protein</fullName>
    </submittedName>
</protein>
<feature type="repeat" description="TPR" evidence="1">
    <location>
        <begin position="130"/>
        <end position="163"/>
    </location>
</feature>
<dbReference type="EMBL" id="JBHSAS010000006">
    <property type="protein sequence ID" value="MFC4026902.1"/>
    <property type="molecule type" value="Genomic_DNA"/>
</dbReference>
<keyword evidence="3" id="KW-1133">Transmembrane helix</keyword>
<feature type="repeat" description="TPR" evidence="1">
    <location>
        <begin position="51"/>
        <end position="84"/>
    </location>
</feature>
<dbReference type="PANTHER" id="PTHR10098">
    <property type="entry name" value="RAPSYN-RELATED"/>
    <property type="match status" value="1"/>
</dbReference>
<dbReference type="InterPro" id="IPR016032">
    <property type="entry name" value="Sig_transdc_resp-reg_C-effctor"/>
</dbReference>
<sequence>MKSHIFIYFFTISNLLFSQNYSTKQSADSIFFGLKGELDSAFEIGDESKIAKSYIQLGDYYQSIEISTQAIEQYNEALSILQEEFPELQVSIRNKIAQSYINLKNYEKSREYLNVSIALAEQELLENHLAYAESLLGTAYEKQENYSEALKHQTKSLAIYTKSKDQVGIATVNENIGSVYEDLQEFDKALKFFSISNDIFKKLKHGARINVINNLGDVHRKTGDYENALVYTKSALKLAEQFDDHHQIESAHKDLARTFALMGKYEMAYDHRLVYEDLQEDGFYSQNFRQLNTLQTIFDTKEKESEIALLKKQNQVNEANQNLLIFGLVILISLSGVAFFFYNRKRQESAKIQAYEQKLLKVELDQKAVEEKKLQDEIQLKTASLSKYSLNMAQKNKMIAETSSTLQNLASRSTIDPIPKIKTIARELKKSLSEDKEWDEFMNFFKEIHPQFIKQLSKTTTSKLSSTELRLAMLLRLNLSSKEIASILRVTPDSVRVARYRLRRKLPIEQKQELVNFMLQF</sequence>
<evidence type="ECO:0000313" key="5">
    <source>
        <dbReference type="EMBL" id="MFC4026902.1"/>
    </source>
</evidence>
<name>A0ABV8H4A0_9FLAO</name>
<reference evidence="6" key="1">
    <citation type="journal article" date="2019" name="Int. J. Syst. Evol. Microbiol.">
        <title>The Global Catalogue of Microorganisms (GCM) 10K type strain sequencing project: providing services to taxonomists for standard genome sequencing and annotation.</title>
        <authorList>
            <consortium name="The Broad Institute Genomics Platform"/>
            <consortium name="The Broad Institute Genome Sequencing Center for Infectious Disease"/>
            <person name="Wu L."/>
            <person name="Ma J."/>
        </authorList>
    </citation>
    <scope>NUCLEOTIDE SEQUENCE [LARGE SCALE GENOMIC DNA]</scope>
    <source>
        <strain evidence="6">CECT 9128</strain>
    </source>
</reference>
<evidence type="ECO:0000256" key="1">
    <source>
        <dbReference type="PROSITE-ProRule" id="PRU00339"/>
    </source>
</evidence>
<dbReference type="Gene3D" id="1.10.10.10">
    <property type="entry name" value="Winged helix-like DNA-binding domain superfamily/Winged helix DNA-binding domain"/>
    <property type="match status" value="1"/>
</dbReference>
<feature type="transmembrane region" description="Helical" evidence="3">
    <location>
        <begin position="323"/>
        <end position="342"/>
    </location>
</feature>
<keyword evidence="3" id="KW-0812">Transmembrane</keyword>
<dbReference type="Pfam" id="PF13181">
    <property type="entry name" value="TPR_8"/>
    <property type="match status" value="1"/>
</dbReference>
<dbReference type="InterPro" id="IPR000792">
    <property type="entry name" value="Tscrpt_reg_LuxR_C"/>
</dbReference>
<dbReference type="InterPro" id="IPR011990">
    <property type="entry name" value="TPR-like_helical_dom_sf"/>
</dbReference>
<evidence type="ECO:0000313" key="6">
    <source>
        <dbReference type="Proteomes" id="UP001595793"/>
    </source>
</evidence>
<feature type="repeat" description="TPR" evidence="1">
    <location>
        <begin position="209"/>
        <end position="242"/>
    </location>
</feature>
<keyword evidence="1" id="KW-0802">TPR repeat</keyword>
<proteinExistence type="predicted"/>
<dbReference type="InterPro" id="IPR019734">
    <property type="entry name" value="TPR_rpt"/>
</dbReference>
<accession>A0ABV8H4A0</accession>
<comment type="caution">
    <text evidence="5">The sequence shown here is derived from an EMBL/GenBank/DDBJ whole genome shotgun (WGS) entry which is preliminary data.</text>
</comment>
<dbReference type="SMART" id="SM00028">
    <property type="entry name" value="TPR"/>
    <property type="match status" value="5"/>
</dbReference>
<dbReference type="PANTHER" id="PTHR10098:SF108">
    <property type="entry name" value="TETRATRICOPEPTIDE REPEAT PROTEIN 28"/>
    <property type="match status" value="1"/>
</dbReference>
<gene>
    <name evidence="5" type="ORF">ACFOS1_05760</name>
</gene>
<organism evidence="5 6">
    <name type="scientific">Zunongwangia endophytica</name>
    <dbReference type="NCBI Taxonomy" id="1808945"/>
    <lineage>
        <taxon>Bacteria</taxon>
        <taxon>Pseudomonadati</taxon>
        <taxon>Bacteroidota</taxon>
        <taxon>Flavobacteriia</taxon>
        <taxon>Flavobacteriales</taxon>
        <taxon>Flavobacteriaceae</taxon>
        <taxon>Zunongwangia</taxon>
    </lineage>
</organism>
<evidence type="ECO:0000256" key="3">
    <source>
        <dbReference type="SAM" id="Phobius"/>
    </source>
</evidence>
<dbReference type="Pfam" id="PF13424">
    <property type="entry name" value="TPR_12"/>
    <property type="match status" value="2"/>
</dbReference>
<evidence type="ECO:0000259" key="4">
    <source>
        <dbReference type="SMART" id="SM00421"/>
    </source>
</evidence>
<feature type="coiled-coil region" evidence="2">
    <location>
        <begin position="64"/>
        <end position="123"/>
    </location>
</feature>
<dbReference type="Gene3D" id="1.25.40.10">
    <property type="entry name" value="Tetratricopeptide repeat domain"/>
    <property type="match status" value="2"/>
</dbReference>
<dbReference type="SUPFAM" id="SSF48452">
    <property type="entry name" value="TPR-like"/>
    <property type="match status" value="1"/>
</dbReference>
<feature type="coiled-coil region" evidence="2">
    <location>
        <begin position="302"/>
        <end position="372"/>
    </location>
</feature>
<dbReference type="RefSeq" id="WP_386270352.1">
    <property type="nucleotide sequence ID" value="NZ_JBHSAS010000006.1"/>
</dbReference>
<dbReference type="InterPro" id="IPR036388">
    <property type="entry name" value="WH-like_DNA-bd_sf"/>
</dbReference>
<dbReference type="PROSITE" id="PS50005">
    <property type="entry name" value="TPR"/>
    <property type="match status" value="3"/>
</dbReference>
<keyword evidence="6" id="KW-1185">Reference proteome</keyword>
<dbReference type="SUPFAM" id="SSF46894">
    <property type="entry name" value="C-terminal effector domain of the bipartite response regulators"/>
    <property type="match status" value="1"/>
</dbReference>
<keyword evidence="2" id="KW-0175">Coiled coil</keyword>
<dbReference type="SMART" id="SM00421">
    <property type="entry name" value="HTH_LUXR"/>
    <property type="match status" value="1"/>
</dbReference>